<dbReference type="Proteomes" id="UP001159428">
    <property type="component" value="Unassembled WGS sequence"/>
</dbReference>
<dbReference type="GO" id="GO:0005524">
    <property type="term" value="F:ATP binding"/>
    <property type="evidence" value="ECO:0007669"/>
    <property type="project" value="InterPro"/>
</dbReference>
<evidence type="ECO:0008006" key="3">
    <source>
        <dbReference type="Google" id="ProtNLM"/>
    </source>
</evidence>
<name>A0AAU9VPF1_9CNID</name>
<dbReference type="GO" id="GO:0043138">
    <property type="term" value="F:3'-5' DNA helicase activity"/>
    <property type="evidence" value="ECO:0007669"/>
    <property type="project" value="TreeGrafter"/>
</dbReference>
<accession>A0AAU9VPF1</accession>
<evidence type="ECO:0000313" key="1">
    <source>
        <dbReference type="EMBL" id="CAH3035755.1"/>
    </source>
</evidence>
<keyword evidence="2" id="KW-1185">Reference proteome</keyword>
<sequence>MVPRTFISKAKNPNIGEFTEKHFFDILREFGEIKKEPMFVIHSYKFSEYIPMWMSTPQQMTKTNMSNWVMGEHDFVIVHHVHGVVFFQVKSTKTSGGHHKADSQIQKDKVSLERFCQKMIEAGIISNKQVGKIFDKFPAFVVLPNTQRGQSLCAQDHVLYQEDCTNAEAFSEWWYGKFPASGGHSKIDPTMYEYLVMRFVGMVHVSPFIGHCVDRIGEILIFKTEEQVKLLVGHYPPKLWIRGPAGSGKTMLLLEKARSLLSSIVEHRKDEKILVVCFNSALCTRLQSILETPWKESSPEILKNCLHVTTFTRLIANINSLSKAPLSREEKEKAVHNAIFKLIRPPRPSERGMVPFFRRVEKSVHSAIEALPTGNSPFYGMYDHILVDEGQDLFGSEWPHLLQLMHKSSVKLEDSLKPPGFFWVMYDSNQYLISSREWVGSYPEYLRNSAELKEVLRNTGYIFRQLEKYFKSLMTTDTGITLGHQVDGLPIVWDTSLEIRGVREGHKEVAKAVIAHLIHLRFERVQERDICILVESVEDRKCLKDALRRQGIMTQIAKDFVEKNYNMIVVESVRSFKGLESKVVILVALPYEDDSMSTRCTRELLYTAVSRCFCCLIVITTQDGGRALKSEQGMEN</sequence>
<dbReference type="GO" id="GO:0003677">
    <property type="term" value="F:DNA binding"/>
    <property type="evidence" value="ECO:0007669"/>
    <property type="project" value="InterPro"/>
</dbReference>
<gene>
    <name evidence="1" type="ORF">PMEA_00016462</name>
</gene>
<organism evidence="1 2">
    <name type="scientific">Pocillopora meandrina</name>
    <dbReference type="NCBI Taxonomy" id="46732"/>
    <lineage>
        <taxon>Eukaryota</taxon>
        <taxon>Metazoa</taxon>
        <taxon>Cnidaria</taxon>
        <taxon>Anthozoa</taxon>
        <taxon>Hexacorallia</taxon>
        <taxon>Scleractinia</taxon>
        <taxon>Astrocoeniina</taxon>
        <taxon>Pocilloporidae</taxon>
        <taxon>Pocillopora</taxon>
    </lineage>
</organism>
<evidence type="ECO:0000313" key="2">
    <source>
        <dbReference type="Proteomes" id="UP001159428"/>
    </source>
</evidence>
<dbReference type="PANTHER" id="PTHR11070:SF2">
    <property type="entry name" value="ATP-DEPENDENT DNA HELICASE SRS2"/>
    <property type="match status" value="1"/>
</dbReference>
<dbReference type="GO" id="GO:0005829">
    <property type="term" value="C:cytosol"/>
    <property type="evidence" value="ECO:0007669"/>
    <property type="project" value="TreeGrafter"/>
</dbReference>
<dbReference type="EMBL" id="CALNXJ010000003">
    <property type="protein sequence ID" value="CAH3035755.1"/>
    <property type="molecule type" value="Genomic_DNA"/>
</dbReference>
<protein>
    <recommendedName>
        <fullName evidence="3">DNA helicase</fullName>
    </recommendedName>
</protein>
<dbReference type="InterPro" id="IPR027417">
    <property type="entry name" value="P-loop_NTPase"/>
</dbReference>
<dbReference type="AlphaFoldDB" id="A0AAU9VPF1"/>
<dbReference type="GO" id="GO:0000725">
    <property type="term" value="P:recombinational repair"/>
    <property type="evidence" value="ECO:0007669"/>
    <property type="project" value="TreeGrafter"/>
</dbReference>
<proteinExistence type="predicted"/>
<reference evidence="1 2" key="1">
    <citation type="submission" date="2022-05" db="EMBL/GenBank/DDBJ databases">
        <authorList>
            <consortium name="Genoscope - CEA"/>
            <person name="William W."/>
        </authorList>
    </citation>
    <scope>NUCLEOTIDE SEQUENCE [LARGE SCALE GENOMIC DNA]</scope>
</reference>
<comment type="caution">
    <text evidence="1">The sequence shown here is derived from an EMBL/GenBank/DDBJ whole genome shotgun (WGS) entry which is preliminary data.</text>
</comment>
<dbReference type="SUPFAM" id="SSF52540">
    <property type="entry name" value="P-loop containing nucleoside triphosphate hydrolases"/>
    <property type="match status" value="1"/>
</dbReference>
<dbReference type="Gene3D" id="3.40.50.300">
    <property type="entry name" value="P-loop containing nucleotide triphosphate hydrolases"/>
    <property type="match status" value="2"/>
</dbReference>
<dbReference type="InterPro" id="IPR000212">
    <property type="entry name" value="DNA_helicase_UvrD/REP"/>
</dbReference>
<dbReference type="PANTHER" id="PTHR11070">
    <property type="entry name" value="UVRD / RECB / PCRA DNA HELICASE FAMILY MEMBER"/>
    <property type="match status" value="1"/>
</dbReference>